<feature type="transmembrane region" description="Helical" evidence="2">
    <location>
        <begin position="124"/>
        <end position="146"/>
    </location>
</feature>
<accession>A0A7I9YY39</accession>
<dbReference type="RefSeq" id="WP_240355943.1">
    <property type="nucleotide sequence ID" value="NZ_BLKZ01000002.1"/>
</dbReference>
<comment type="caution">
    <text evidence="3">The sequence shown here is derived from an EMBL/GenBank/DDBJ whole genome shotgun (WGS) entry which is preliminary data.</text>
</comment>
<keyword evidence="4" id="KW-1185">Reference proteome</keyword>
<feature type="compositionally biased region" description="Gly residues" evidence="1">
    <location>
        <begin position="228"/>
        <end position="241"/>
    </location>
</feature>
<keyword evidence="2" id="KW-1133">Transmembrane helix</keyword>
<evidence type="ECO:0000256" key="1">
    <source>
        <dbReference type="SAM" id="MobiDB-lite"/>
    </source>
</evidence>
<name>A0A7I9YY39_MYCBU</name>
<keyword evidence="2" id="KW-0812">Transmembrane</keyword>
<feature type="compositionally biased region" description="Basic and acidic residues" evidence="1">
    <location>
        <begin position="32"/>
        <end position="41"/>
    </location>
</feature>
<sequence length="241" mass="25708">MGDDEDPPGKGGSEESASSEQPDAQPPQSGDKTPEGLKSTDEPSEGPRISQPWKSADQDKRARPTKSRPPGTPGSVKFQDAETTKPRPPTPAELRARRKFEEKQRAFEEARRAAEEKRRKQKRVLMGSAAAVGVVGLVAAFGYWMFSPEHVTAQCVQDDPNGQPVVVPDSYCTGHTAGMNGFFFWGGHQYRYYYGSRGSVGQRPIGGTTARPPGAHITTKSGTTVQRGGFGGGGGKGSSGS</sequence>
<reference evidence="3 4" key="1">
    <citation type="journal article" date="2019" name="Emerg. Microbes Infect.">
        <title>Comprehensive subspecies identification of 175 nontuberculous mycobacteria species based on 7547 genomic profiles.</title>
        <authorList>
            <person name="Matsumoto Y."/>
            <person name="Kinjo T."/>
            <person name="Motooka D."/>
            <person name="Nabeya D."/>
            <person name="Jung N."/>
            <person name="Uechi K."/>
            <person name="Horii T."/>
            <person name="Iida T."/>
            <person name="Fujita J."/>
            <person name="Nakamura S."/>
        </authorList>
    </citation>
    <scope>NUCLEOTIDE SEQUENCE [LARGE SCALE GENOMIC DNA]</scope>
    <source>
        <strain evidence="3 4">JCM 30725</strain>
    </source>
</reference>
<protein>
    <submittedName>
        <fullName evidence="3">Uncharacterized protein</fullName>
    </submittedName>
</protein>
<evidence type="ECO:0000256" key="2">
    <source>
        <dbReference type="SAM" id="Phobius"/>
    </source>
</evidence>
<evidence type="ECO:0000313" key="4">
    <source>
        <dbReference type="Proteomes" id="UP000465360"/>
    </source>
</evidence>
<feature type="region of interest" description="Disordered" evidence="1">
    <location>
        <begin position="1"/>
        <end position="105"/>
    </location>
</feature>
<evidence type="ECO:0000313" key="3">
    <source>
        <dbReference type="EMBL" id="GFG93581.1"/>
    </source>
</evidence>
<organism evidence="3 4">
    <name type="scientific">Mycobacterium bourgelatii</name>
    <dbReference type="NCBI Taxonomy" id="1273442"/>
    <lineage>
        <taxon>Bacteria</taxon>
        <taxon>Bacillati</taxon>
        <taxon>Actinomycetota</taxon>
        <taxon>Actinomycetes</taxon>
        <taxon>Mycobacteriales</taxon>
        <taxon>Mycobacteriaceae</taxon>
        <taxon>Mycobacterium</taxon>
    </lineage>
</organism>
<proteinExistence type="predicted"/>
<feature type="region of interest" description="Disordered" evidence="1">
    <location>
        <begin position="209"/>
        <end position="241"/>
    </location>
</feature>
<dbReference type="AlphaFoldDB" id="A0A7I9YY39"/>
<gene>
    <name evidence="3" type="ORF">MBOU_56230</name>
</gene>
<dbReference type="EMBL" id="BLKZ01000002">
    <property type="protein sequence ID" value="GFG93581.1"/>
    <property type="molecule type" value="Genomic_DNA"/>
</dbReference>
<dbReference type="Proteomes" id="UP000465360">
    <property type="component" value="Unassembled WGS sequence"/>
</dbReference>
<keyword evidence="2" id="KW-0472">Membrane</keyword>